<dbReference type="Gene3D" id="1.10.101.10">
    <property type="entry name" value="PGBD-like superfamily/PGBD"/>
    <property type="match status" value="1"/>
</dbReference>
<feature type="domain" description="Peptidoglycan binding-like" evidence="2">
    <location>
        <begin position="340"/>
        <end position="393"/>
    </location>
</feature>
<dbReference type="GO" id="GO:0008933">
    <property type="term" value="F:peptidoglycan lytic transglycosylase activity"/>
    <property type="evidence" value="ECO:0007669"/>
    <property type="project" value="TreeGrafter"/>
</dbReference>
<accession>A0A3S2V927</accession>
<gene>
    <name evidence="4" type="ORF">EOE48_10015</name>
</gene>
<dbReference type="AlphaFoldDB" id="A0A3S2V927"/>
<dbReference type="Pfam" id="PF13406">
    <property type="entry name" value="SLT_2"/>
    <property type="match status" value="1"/>
</dbReference>
<dbReference type="InterPro" id="IPR036366">
    <property type="entry name" value="PGBDSf"/>
</dbReference>
<dbReference type="InterPro" id="IPR043426">
    <property type="entry name" value="MltB-like"/>
</dbReference>
<dbReference type="PANTHER" id="PTHR30163:SF8">
    <property type="entry name" value="LYTIC MUREIN TRANSGLYCOSYLASE"/>
    <property type="match status" value="1"/>
</dbReference>
<dbReference type="Gene3D" id="1.10.530.10">
    <property type="match status" value="1"/>
</dbReference>
<keyword evidence="5" id="KW-1185">Reference proteome</keyword>
<dbReference type="InterPro" id="IPR023346">
    <property type="entry name" value="Lysozyme-like_dom_sf"/>
</dbReference>
<feature type="signal peptide" evidence="1">
    <location>
        <begin position="1"/>
        <end position="18"/>
    </location>
</feature>
<dbReference type="InterPro" id="IPR011970">
    <property type="entry name" value="MltB_2"/>
</dbReference>
<evidence type="ECO:0000256" key="1">
    <source>
        <dbReference type="SAM" id="SignalP"/>
    </source>
</evidence>
<dbReference type="Pfam" id="PF01471">
    <property type="entry name" value="PG_binding_1"/>
    <property type="match status" value="1"/>
</dbReference>
<evidence type="ECO:0000313" key="5">
    <source>
        <dbReference type="Proteomes" id="UP000286997"/>
    </source>
</evidence>
<dbReference type="EMBL" id="SACP01000008">
    <property type="protein sequence ID" value="RVU18711.1"/>
    <property type="molecule type" value="Genomic_DNA"/>
</dbReference>
<dbReference type="SUPFAM" id="SSF47090">
    <property type="entry name" value="PGBD-like"/>
    <property type="match status" value="1"/>
</dbReference>
<dbReference type="GO" id="GO:0009253">
    <property type="term" value="P:peptidoglycan catabolic process"/>
    <property type="evidence" value="ECO:0007669"/>
    <property type="project" value="TreeGrafter"/>
</dbReference>
<dbReference type="SUPFAM" id="SSF53955">
    <property type="entry name" value="Lysozyme-like"/>
    <property type="match status" value="1"/>
</dbReference>
<feature type="chain" id="PRO_5018773397" evidence="1">
    <location>
        <begin position="19"/>
        <end position="402"/>
    </location>
</feature>
<protein>
    <submittedName>
        <fullName evidence="4">Lytic murein transglycosylase</fullName>
    </submittedName>
</protein>
<evidence type="ECO:0000259" key="2">
    <source>
        <dbReference type="Pfam" id="PF01471"/>
    </source>
</evidence>
<sequence length="402" mass="41978">MRAALLGLALLAALPVAAAPQDPPSAAANAEVSAFLAGLWPAAQARGVSRATFDAALREVPGPDPAVLARTRRQGEFARPVWDYLAGAVSGARVARGRAEAARRADTLAAIEARYGVPAPVLLAFWGAESDFGTGTGSVSTLRALATLAASGHRGTLFRDEFLAALEILEHHDVDPARMRGSWAGAMGQVQFLPSAYLRAAVDFDGDGRRDIWASVPDSLASIANFLRLAGWQPGLPWGAEVVLPAGFDLSRYRAPLRDFAARGVRRTDGRPLAGEGEASLFLPGGLGGPVFVVTANFEAIRAYNTSDAYALAVGHLAERIAGSAGLAAPWPVAAPRLDGAGIRALQEGLQGRGLYDGPLDGRAGPRLREALRRFQIAAGLPADGYASPAMLERVRGGTPSR</sequence>
<feature type="domain" description="Transglycosylase SLT" evidence="3">
    <location>
        <begin position="33"/>
        <end position="319"/>
    </location>
</feature>
<evidence type="ECO:0000313" key="4">
    <source>
        <dbReference type="EMBL" id="RVU18711.1"/>
    </source>
</evidence>
<comment type="caution">
    <text evidence="4">The sequence shown here is derived from an EMBL/GenBank/DDBJ whole genome shotgun (WGS) entry which is preliminary data.</text>
</comment>
<dbReference type="PANTHER" id="PTHR30163">
    <property type="entry name" value="MEMBRANE-BOUND LYTIC MUREIN TRANSGLYCOSYLASE B"/>
    <property type="match status" value="1"/>
</dbReference>
<dbReference type="InterPro" id="IPR002477">
    <property type="entry name" value="Peptidoglycan-bd-like"/>
</dbReference>
<dbReference type="NCBIfam" id="TIGR02283">
    <property type="entry name" value="MltB_2"/>
    <property type="match status" value="1"/>
</dbReference>
<keyword evidence="1" id="KW-0732">Signal</keyword>
<dbReference type="Gene3D" id="1.10.8.350">
    <property type="entry name" value="Bacterial muramidase"/>
    <property type="match status" value="1"/>
</dbReference>
<evidence type="ECO:0000259" key="3">
    <source>
        <dbReference type="Pfam" id="PF13406"/>
    </source>
</evidence>
<dbReference type="InterPro" id="IPR031304">
    <property type="entry name" value="SLT_2"/>
</dbReference>
<dbReference type="Proteomes" id="UP000286997">
    <property type="component" value="Unassembled WGS sequence"/>
</dbReference>
<organism evidence="4 5">
    <name type="scientific">Methylobacterium oryzihabitans</name>
    <dbReference type="NCBI Taxonomy" id="2499852"/>
    <lineage>
        <taxon>Bacteria</taxon>
        <taxon>Pseudomonadati</taxon>
        <taxon>Pseudomonadota</taxon>
        <taxon>Alphaproteobacteria</taxon>
        <taxon>Hyphomicrobiales</taxon>
        <taxon>Methylobacteriaceae</taxon>
        <taxon>Methylobacterium</taxon>
    </lineage>
</organism>
<name>A0A3S2V927_9HYPH</name>
<dbReference type="OrthoDB" id="9808544at2"/>
<reference evidence="4 5" key="1">
    <citation type="submission" date="2019-01" db="EMBL/GenBank/DDBJ databases">
        <authorList>
            <person name="Chen W.-M."/>
        </authorList>
    </citation>
    <scope>NUCLEOTIDE SEQUENCE [LARGE SCALE GENOMIC DNA]</scope>
    <source>
        <strain evidence="4 5">TER-1</strain>
    </source>
</reference>
<dbReference type="RefSeq" id="WP_127728655.1">
    <property type="nucleotide sequence ID" value="NZ_SACP01000008.1"/>
</dbReference>
<proteinExistence type="predicted"/>
<dbReference type="InterPro" id="IPR036365">
    <property type="entry name" value="PGBD-like_sf"/>
</dbReference>